<dbReference type="HOGENOM" id="CLU_435239_0_0_2"/>
<dbReference type="Proteomes" id="UP000000345">
    <property type="component" value="Chromosome"/>
</dbReference>
<organism evidence="1 2">
    <name type="scientific">Methanothermobacter marburgensis (strain ATCC BAA-927 / DSM 2133 / JCM 14651 / NBRC 100331 / OCM 82 / Marburg)</name>
    <name type="common">Methanobacterium thermoautotrophicum</name>
    <dbReference type="NCBI Taxonomy" id="79929"/>
    <lineage>
        <taxon>Archaea</taxon>
        <taxon>Methanobacteriati</taxon>
        <taxon>Methanobacteriota</taxon>
        <taxon>Methanomada group</taxon>
        <taxon>Methanobacteria</taxon>
        <taxon>Methanobacteriales</taxon>
        <taxon>Methanobacteriaceae</taxon>
        <taxon>Methanothermobacter</taxon>
    </lineage>
</organism>
<evidence type="ECO:0000313" key="1">
    <source>
        <dbReference type="EMBL" id="ADL57676.1"/>
    </source>
</evidence>
<evidence type="ECO:0000313" key="2">
    <source>
        <dbReference type="Proteomes" id="UP000000345"/>
    </source>
</evidence>
<dbReference type="AlphaFoldDB" id="D9PTX8"/>
<dbReference type="EMBL" id="CP001710">
    <property type="protein sequence ID" value="ADL57676.1"/>
    <property type="molecule type" value="Genomic_DNA"/>
</dbReference>
<dbReference type="GeneID" id="41327007"/>
<dbReference type="InterPro" id="IPR035986">
    <property type="entry name" value="PKD_dom_sf"/>
</dbReference>
<dbReference type="SUPFAM" id="SSF49299">
    <property type="entry name" value="PKD domain"/>
    <property type="match status" value="1"/>
</dbReference>
<proteinExistence type="predicted"/>
<dbReference type="KEGG" id="mmg:MTBMA_c00660"/>
<dbReference type="GeneID" id="9703771"/>
<reference evidence="1 2" key="2">
    <citation type="journal article" date="2010" name="J. Bacteriol.">
        <title>Complete genome sequence of Methanothermobacter marburgensis, a methanoarchaeon model organism.</title>
        <authorList>
            <person name="Liesegang H."/>
            <person name="Kaster A.K."/>
            <person name="Wiezer A."/>
            <person name="Goenrich M."/>
            <person name="Wollherr A."/>
            <person name="Seedorf H."/>
            <person name="Gottschalk G."/>
            <person name="Thauer R.K."/>
        </authorList>
    </citation>
    <scope>NUCLEOTIDE SEQUENCE [LARGE SCALE GENOMIC DNA]</scope>
    <source>
        <strain evidence="2">ATCC BAA-927 / DSM 2133 / JCM 14651 / NBRC 100331 / OCM 82 / Marburg</strain>
    </source>
</reference>
<accession>D9PTX8</accession>
<sequence>MNRKFRASRSIGPVGLGLVALLLVLALTGTSSAESGGQAGTTLTASVTANTSYVKEYTWQIHKNVTPDSWDIFKGDSATSEYTVGVERENPTERAWIEGNVTVHNGGGVSTENLSVILELRDGVPPPDDLLGIYPLDISANPVLDPGETGTYPYRIYLTPAQVHAGGNYKVTANVTITNHSGRLGTPFGPGPSATATLPASPVTVNECIHVDDTSGESWLFNDSGSVTYTRRFTGAGTYNNTATIRETGQSASASVQVNVYELMVSKNATTSYTRTYTWNISKEADLREVTVNMGDTATVNYTVNISVDTGKDSDWMVGGTITVFNPAPIAAVINSISDTVSPGLLMNLTGATFPHVLEPGGTLVLNYMGRLPDGSSRVNTATVVQQNHDRYLDSSDMAGSTEYTAMADVEFGEPSELVDESVTVSDDRWGYLGVITVGSDIMPGETYTFNYSVTYGPYNAPGLYTEVNEASFVTCDTSTGGSDSWLVDVYVRSPYGTLTIGYWKTHAGFNGNNQDAVTPLLGTGLWLGTAGGDRSVLVTTAEQAVRILSFNGSASNGINKLYAQLLAAKLNILNGAYASPQVLSVIAQADAFLAIHDTSSWSSLSKKDQQKVLQWMSMLDKYNNGML</sequence>
<dbReference type="OrthoDB" id="82557at2157"/>
<dbReference type="RefSeq" id="WP_013294905.1">
    <property type="nucleotide sequence ID" value="NC_014408.1"/>
</dbReference>
<keyword evidence="2" id="KW-1185">Reference proteome</keyword>
<reference key="1">
    <citation type="submission" date="2009-08" db="EMBL/GenBank/DDBJ databases">
        <title>The genome sequence of Methanothermobacter marburgensis.</title>
        <authorList>
            <person name="Kaster A."/>
            <person name="Seedorf H."/>
            <person name="Goenrich M."/>
            <person name="Wiezer A."/>
            <person name="Liesegang H."/>
            <person name="Thauer R."/>
            <person name="Gottschalk G."/>
        </authorList>
    </citation>
    <scope>NUCLEOTIDE SEQUENCE</scope>
    <source>
        <strain>Marburg</strain>
    </source>
</reference>
<dbReference type="PaxDb" id="79929-MTBMA_c00660"/>
<gene>
    <name evidence="1" type="ordered locus">MTBMA_c00660</name>
</gene>
<name>D9PTX8_METTM</name>
<protein>
    <submittedName>
        <fullName evidence="1">Uncharacterized protein</fullName>
    </submittedName>
</protein>